<keyword evidence="1" id="KW-0472">Membrane</keyword>
<dbReference type="KEGG" id="lfa:LFA_0376"/>
<keyword evidence="1" id="KW-0812">Transmembrane</keyword>
<evidence type="ECO:0000313" key="3">
    <source>
        <dbReference type="Proteomes" id="UP000032430"/>
    </source>
</evidence>
<dbReference type="NCBIfam" id="NF038219">
    <property type="entry name" value="IcmV_IVB"/>
    <property type="match status" value="1"/>
</dbReference>
<gene>
    <name evidence="2" type="primary">icmV</name>
    <name evidence="2" type="ORF">LFA_0376</name>
</gene>
<name>A0A098G1I5_9GAMM</name>
<feature type="transmembrane region" description="Helical" evidence="1">
    <location>
        <begin position="104"/>
        <end position="124"/>
    </location>
</feature>
<evidence type="ECO:0000256" key="1">
    <source>
        <dbReference type="SAM" id="Phobius"/>
    </source>
</evidence>
<dbReference type="OrthoDB" id="5640562at2"/>
<dbReference type="EMBL" id="LN614827">
    <property type="protein sequence ID" value="CEG55846.1"/>
    <property type="molecule type" value="Genomic_DNA"/>
</dbReference>
<feature type="transmembrane region" description="Helical" evidence="1">
    <location>
        <begin position="78"/>
        <end position="98"/>
    </location>
</feature>
<dbReference type="AlphaFoldDB" id="A0A098G1I5"/>
<dbReference type="HOGENOM" id="CLU_1729079_0_0_6"/>
<sequence length="151" mass="17528">MKKKSGSRIGRVITRIINIRFWFDWDRMKAFTVALKNGIKRMFVPQQAVTSESFNAAKTRMHLSDAELLSKQNALFRLSILMLAVAILLLGYGGYQIFYGSLKAVIVSLVVTLIALVLAFRYHFWYFQIKHRKLGCTFNEWYRQGLLGEKE</sequence>
<dbReference type="RefSeq" id="WP_045094650.1">
    <property type="nucleotide sequence ID" value="NZ_LN614827.1"/>
</dbReference>
<accession>A0A098G1I5</accession>
<keyword evidence="3" id="KW-1185">Reference proteome</keyword>
<organism evidence="2 3">
    <name type="scientific">Legionella fallonii LLAP-10</name>
    <dbReference type="NCBI Taxonomy" id="1212491"/>
    <lineage>
        <taxon>Bacteria</taxon>
        <taxon>Pseudomonadati</taxon>
        <taxon>Pseudomonadota</taxon>
        <taxon>Gammaproteobacteria</taxon>
        <taxon>Legionellales</taxon>
        <taxon>Legionellaceae</taxon>
        <taxon>Legionella</taxon>
    </lineage>
</organism>
<protein>
    <submittedName>
        <fullName evidence="2">Component of the Dot/Icm secretion system</fullName>
    </submittedName>
</protein>
<proteinExistence type="predicted"/>
<reference evidence="3" key="1">
    <citation type="submission" date="2014-09" db="EMBL/GenBank/DDBJ databases">
        <authorList>
            <person name="Gomez-Valero L."/>
        </authorList>
    </citation>
    <scope>NUCLEOTIDE SEQUENCE [LARGE SCALE GENOMIC DNA]</scope>
    <source>
        <strain evidence="3">ATCC700992</strain>
    </source>
</reference>
<dbReference type="Proteomes" id="UP000032430">
    <property type="component" value="Chromosome I"/>
</dbReference>
<dbReference type="STRING" id="1212491.LFA_0376"/>
<evidence type="ECO:0000313" key="2">
    <source>
        <dbReference type="EMBL" id="CEG55846.1"/>
    </source>
</evidence>
<keyword evidence="1" id="KW-1133">Transmembrane helix</keyword>